<dbReference type="EMBL" id="JBHUEQ010000025">
    <property type="protein sequence ID" value="MFD1746549.1"/>
    <property type="molecule type" value="Genomic_DNA"/>
</dbReference>
<evidence type="ECO:0000256" key="1">
    <source>
        <dbReference type="SAM" id="Phobius"/>
    </source>
</evidence>
<sequence>MADLGQDGGLFAARVVGATAGAWVSLVYLLPDSWKEAVSRFLTGACCGVMFGAPAGIWLSEKLGLAGQLTALETALSGSAAASLTAWWVLGALVRVVGRLGTRPESGQ</sequence>
<evidence type="ECO:0000313" key="3">
    <source>
        <dbReference type="Proteomes" id="UP001597322"/>
    </source>
</evidence>
<evidence type="ECO:0000313" key="2">
    <source>
        <dbReference type="EMBL" id="MFD1746549.1"/>
    </source>
</evidence>
<reference evidence="3" key="1">
    <citation type="journal article" date="2019" name="Int. J. Syst. Evol. Microbiol.">
        <title>The Global Catalogue of Microorganisms (GCM) 10K type strain sequencing project: providing services to taxonomists for standard genome sequencing and annotation.</title>
        <authorList>
            <consortium name="The Broad Institute Genomics Platform"/>
            <consortium name="The Broad Institute Genome Sequencing Center for Infectious Disease"/>
            <person name="Wu L."/>
            <person name="Ma J."/>
        </authorList>
    </citation>
    <scope>NUCLEOTIDE SEQUENCE [LARGE SCALE GENOMIC DNA]</scope>
    <source>
        <strain evidence="3">CG52</strain>
    </source>
</reference>
<comment type="caution">
    <text evidence="2">The sequence shown here is derived from an EMBL/GenBank/DDBJ whole genome shotgun (WGS) entry which is preliminary data.</text>
</comment>
<feature type="transmembrane region" description="Helical" evidence="1">
    <location>
        <begin position="80"/>
        <end position="98"/>
    </location>
</feature>
<feature type="transmembrane region" description="Helical" evidence="1">
    <location>
        <begin position="42"/>
        <end position="60"/>
    </location>
</feature>
<dbReference type="Pfam" id="PF19602">
    <property type="entry name" value="DUF6107"/>
    <property type="match status" value="1"/>
</dbReference>
<protein>
    <submittedName>
        <fullName evidence="2">DUF6107 family protein</fullName>
    </submittedName>
</protein>
<keyword evidence="1" id="KW-0812">Transmembrane</keyword>
<keyword evidence="1" id="KW-0472">Membrane</keyword>
<accession>A0ABW4M6G3</accession>
<organism evidence="2 3">
    <name type="scientific">Rhizobium helianthi</name>
    <dbReference type="NCBI Taxonomy" id="1132695"/>
    <lineage>
        <taxon>Bacteria</taxon>
        <taxon>Pseudomonadati</taxon>
        <taxon>Pseudomonadota</taxon>
        <taxon>Alphaproteobacteria</taxon>
        <taxon>Hyphomicrobiales</taxon>
        <taxon>Rhizobiaceae</taxon>
        <taxon>Rhizobium/Agrobacterium group</taxon>
        <taxon>Rhizobium</taxon>
    </lineage>
</organism>
<keyword evidence="1" id="KW-1133">Transmembrane helix</keyword>
<dbReference type="Proteomes" id="UP001597322">
    <property type="component" value="Unassembled WGS sequence"/>
</dbReference>
<proteinExistence type="predicted"/>
<feature type="transmembrane region" description="Helical" evidence="1">
    <location>
        <begin position="12"/>
        <end position="30"/>
    </location>
</feature>
<keyword evidence="3" id="KW-1185">Reference proteome</keyword>
<name>A0ABW4M6G3_9HYPH</name>
<dbReference type="InterPro" id="IPR046089">
    <property type="entry name" value="DUF6107"/>
</dbReference>
<dbReference type="RefSeq" id="WP_377402402.1">
    <property type="nucleotide sequence ID" value="NZ_JBHUEQ010000025.1"/>
</dbReference>
<gene>
    <name evidence="2" type="ORF">ACFSE1_13840</name>
</gene>